<keyword evidence="13" id="KW-1185">Reference proteome</keyword>
<dbReference type="InterPro" id="IPR003352">
    <property type="entry name" value="PTS_EIIC"/>
</dbReference>
<evidence type="ECO:0000313" key="12">
    <source>
        <dbReference type="EMBL" id="UTY40175.1"/>
    </source>
</evidence>
<feature type="domain" description="PTS EIIC type-3" evidence="11">
    <location>
        <begin position="4"/>
        <end position="421"/>
    </location>
</feature>
<reference evidence="12" key="1">
    <citation type="submission" date="2022-07" db="EMBL/GenBank/DDBJ databases">
        <title>Faecal culturing of patients with breast cancer.</title>
        <authorList>
            <person name="Teng N.M.Y."/>
            <person name="Kiu R."/>
            <person name="Evans R."/>
            <person name="Baker D.J."/>
            <person name="Zenner C."/>
            <person name="Robinson S.D."/>
            <person name="Hall L.J."/>
        </authorList>
    </citation>
    <scope>NUCLEOTIDE SEQUENCE</scope>
    <source>
        <strain evidence="12">LH1062</strain>
    </source>
</reference>
<protein>
    <recommendedName>
        <fullName evidence="9">Permease IIC component</fullName>
    </recommendedName>
</protein>
<evidence type="ECO:0000256" key="5">
    <source>
        <dbReference type="ARBA" id="ARBA00022683"/>
    </source>
</evidence>
<comment type="subcellular location">
    <subcellularLocation>
        <location evidence="1">Cell membrane</location>
        <topology evidence="1">Multi-pass membrane protein</topology>
    </subcellularLocation>
</comment>
<dbReference type="Proteomes" id="UP001060112">
    <property type="component" value="Chromosome"/>
</dbReference>
<dbReference type="InterPro" id="IPR004796">
    <property type="entry name" value="PTS_IIC_cello"/>
</dbReference>
<evidence type="ECO:0000256" key="8">
    <source>
        <dbReference type="ARBA" id="ARBA00023136"/>
    </source>
</evidence>
<comment type="function">
    <text evidence="9">The phosphoenolpyruvate-dependent sugar phosphotransferase system (PTS), a major carbohydrate active -transport system, catalyzes the phosphorylation of incoming sugar substrates concomitant with their translocation across the cell membrane.</text>
</comment>
<keyword evidence="6 10" id="KW-0812">Transmembrane</keyword>
<dbReference type="PANTHER" id="PTHR33989">
    <property type="match status" value="1"/>
</dbReference>
<keyword evidence="3 9" id="KW-1003">Cell membrane</keyword>
<feature type="transmembrane region" description="Helical" evidence="10">
    <location>
        <begin position="228"/>
        <end position="249"/>
    </location>
</feature>
<proteinExistence type="predicted"/>
<feature type="transmembrane region" description="Helical" evidence="10">
    <location>
        <begin position="193"/>
        <end position="216"/>
    </location>
</feature>
<dbReference type="PROSITE" id="PS51105">
    <property type="entry name" value="PTS_EIIC_TYPE_3"/>
    <property type="match status" value="1"/>
</dbReference>
<dbReference type="PIRSF" id="PIRSF006351">
    <property type="entry name" value="PTS_EIIC-Cellobiose"/>
    <property type="match status" value="1"/>
</dbReference>
<feature type="transmembrane region" description="Helical" evidence="10">
    <location>
        <begin position="287"/>
        <end position="316"/>
    </location>
</feature>
<keyword evidence="4 9" id="KW-0762">Sugar transport</keyword>
<dbReference type="RefSeq" id="WP_290141601.1">
    <property type="nucleotide sequence ID" value="NZ_CP101620.1"/>
</dbReference>
<keyword evidence="2 9" id="KW-0813">Transport</keyword>
<sequence>MDTFSNHLINFGQKVTKIKILKVIRSAFQQFMPFTIIGAIATLWTAVICNNQNGLGALWEPIMKLDFLNPAFTAVNFCTIGCISIGIALFMGIELGKENGVRTTFAGLLAVLSVFIVSPIQNIVTNDEGEVLATIKGIFENNLSSKGMFTAMIVTIVVVTIFSKLCQVEQLKIKMPEQVPPGISKSFEDLIPAGLSVVIISFVGLAVNLLTGGLYLNDLISKFIQQPLMGIGGSLPGFLVFAFLILLFWSVGIHGESMVSGILNPLMTALLLENLTMVQAGGEATNIINWVFFRIFLCTGGTGFGLALTLAIFLVGKRADNRAIAKVAIVPNLFNIVEVNIFGVPIVLNPILIIPFILAPIVCILFGYFMTFIGLCPVYYIQLPWTMPPFLFGFFASGGNFMGGLIQIIAVIISTLIYMPFVMAYEKQQNKEDELRLESEN</sequence>
<dbReference type="EMBL" id="CP101620">
    <property type="protein sequence ID" value="UTY40175.1"/>
    <property type="molecule type" value="Genomic_DNA"/>
</dbReference>
<organism evidence="12 13">
    <name type="scientific">Allocoprobacillus halotolerans</name>
    <dbReference type="NCBI Taxonomy" id="2944914"/>
    <lineage>
        <taxon>Bacteria</taxon>
        <taxon>Bacillati</taxon>
        <taxon>Bacillota</taxon>
        <taxon>Erysipelotrichia</taxon>
        <taxon>Erysipelotrichales</taxon>
        <taxon>Erysipelotrichaceae</taxon>
        <taxon>Allocoprobacillus</taxon>
    </lineage>
</organism>
<feature type="transmembrane region" description="Helical" evidence="10">
    <location>
        <begin position="27"/>
        <end position="47"/>
    </location>
</feature>
<feature type="transmembrane region" description="Helical" evidence="10">
    <location>
        <begin position="401"/>
        <end position="421"/>
    </location>
</feature>
<name>A0ABY5I526_9FIRM</name>
<dbReference type="InterPro" id="IPR004501">
    <property type="entry name" value="PTS_EIIC_3"/>
</dbReference>
<evidence type="ECO:0000256" key="4">
    <source>
        <dbReference type="ARBA" id="ARBA00022597"/>
    </source>
</evidence>
<evidence type="ECO:0000256" key="2">
    <source>
        <dbReference type="ARBA" id="ARBA00022448"/>
    </source>
</evidence>
<feature type="transmembrane region" description="Helical" evidence="10">
    <location>
        <begin position="105"/>
        <end position="124"/>
    </location>
</feature>
<keyword evidence="5" id="KW-0598">Phosphotransferase system</keyword>
<evidence type="ECO:0000259" key="11">
    <source>
        <dbReference type="PROSITE" id="PS51105"/>
    </source>
</evidence>
<evidence type="ECO:0000256" key="10">
    <source>
        <dbReference type="SAM" id="Phobius"/>
    </source>
</evidence>
<evidence type="ECO:0000256" key="9">
    <source>
        <dbReference type="PIRNR" id="PIRNR006351"/>
    </source>
</evidence>
<dbReference type="Pfam" id="PF02378">
    <property type="entry name" value="PTS_EIIC"/>
    <property type="match status" value="1"/>
</dbReference>
<evidence type="ECO:0000256" key="1">
    <source>
        <dbReference type="ARBA" id="ARBA00004651"/>
    </source>
</evidence>
<dbReference type="PANTHER" id="PTHR33989:SF8">
    <property type="entry name" value="PERMEASE IIC COMPONENT"/>
    <property type="match status" value="1"/>
</dbReference>
<accession>A0ABY5I526</accession>
<feature type="transmembrane region" description="Helical" evidence="10">
    <location>
        <begin position="351"/>
        <end position="381"/>
    </location>
</feature>
<gene>
    <name evidence="12" type="ORF">NMU03_05085</name>
</gene>
<feature type="transmembrane region" description="Helical" evidence="10">
    <location>
        <begin position="147"/>
        <end position="166"/>
    </location>
</feature>
<evidence type="ECO:0000313" key="13">
    <source>
        <dbReference type="Proteomes" id="UP001060112"/>
    </source>
</evidence>
<feature type="transmembrane region" description="Helical" evidence="10">
    <location>
        <begin position="67"/>
        <end position="93"/>
    </location>
</feature>
<evidence type="ECO:0000256" key="6">
    <source>
        <dbReference type="ARBA" id="ARBA00022692"/>
    </source>
</evidence>
<evidence type="ECO:0000256" key="3">
    <source>
        <dbReference type="ARBA" id="ARBA00022475"/>
    </source>
</evidence>
<evidence type="ECO:0000256" key="7">
    <source>
        <dbReference type="ARBA" id="ARBA00022989"/>
    </source>
</evidence>
<dbReference type="InterPro" id="IPR051088">
    <property type="entry name" value="PTS_Sugar-EIIC/EIIB"/>
</dbReference>
<dbReference type="NCBIfam" id="TIGR00410">
    <property type="entry name" value="lacE"/>
    <property type="match status" value="1"/>
</dbReference>
<keyword evidence="8 9" id="KW-0472">Membrane</keyword>
<keyword evidence="7 10" id="KW-1133">Transmembrane helix</keyword>